<dbReference type="InterPro" id="IPR038844">
    <property type="entry name" value="CFAP157"/>
</dbReference>
<dbReference type="EMBL" id="JBFDAA010000014">
    <property type="protein sequence ID" value="KAL1122103.1"/>
    <property type="molecule type" value="Genomic_DNA"/>
</dbReference>
<reference evidence="8 9" key="1">
    <citation type="submission" date="2024-07" db="EMBL/GenBank/DDBJ databases">
        <title>Chromosome-level genome assembly of the water stick insect Ranatra chinensis (Heteroptera: Nepidae).</title>
        <authorList>
            <person name="Liu X."/>
        </authorList>
    </citation>
    <scope>NUCLEOTIDE SEQUENCE [LARGE SCALE GENOMIC DNA]</scope>
    <source>
        <strain evidence="8">Cailab_2021Rc</strain>
        <tissue evidence="8">Muscle</tissue>
    </source>
</reference>
<accession>A0ABD0Y3X1</accession>
<dbReference type="GO" id="GO:0005929">
    <property type="term" value="C:cilium"/>
    <property type="evidence" value="ECO:0007669"/>
    <property type="project" value="UniProtKB-SubCell"/>
</dbReference>
<comment type="subcellular location">
    <subcellularLocation>
        <location evidence="1">Cell projection</location>
        <location evidence="1">Cilium</location>
    </subcellularLocation>
</comment>
<evidence type="ECO:0000256" key="7">
    <source>
        <dbReference type="SAM" id="Coils"/>
    </source>
</evidence>
<dbReference type="AlphaFoldDB" id="A0ABD0Y3X1"/>
<protein>
    <recommendedName>
        <fullName evidence="3">Cilia- and flagella-associated protein 157</fullName>
    </recommendedName>
</protein>
<dbReference type="Proteomes" id="UP001558652">
    <property type="component" value="Unassembled WGS sequence"/>
</dbReference>
<evidence type="ECO:0000256" key="3">
    <source>
        <dbReference type="ARBA" id="ARBA00014087"/>
    </source>
</evidence>
<evidence type="ECO:0000256" key="5">
    <source>
        <dbReference type="ARBA" id="ARBA00023069"/>
    </source>
</evidence>
<evidence type="ECO:0000313" key="8">
    <source>
        <dbReference type="EMBL" id="KAL1122103.1"/>
    </source>
</evidence>
<dbReference type="PANTHER" id="PTHR31954">
    <property type="entry name" value="CILIA- AND FLAGELLA-ASSOCIATED PROTEIN 157"/>
    <property type="match status" value="1"/>
</dbReference>
<evidence type="ECO:0000256" key="1">
    <source>
        <dbReference type="ARBA" id="ARBA00004138"/>
    </source>
</evidence>
<name>A0ABD0Y3X1_9HEMI</name>
<feature type="coiled-coil region" evidence="7">
    <location>
        <begin position="25"/>
        <end position="105"/>
    </location>
</feature>
<organism evidence="8 9">
    <name type="scientific">Ranatra chinensis</name>
    <dbReference type="NCBI Taxonomy" id="642074"/>
    <lineage>
        <taxon>Eukaryota</taxon>
        <taxon>Metazoa</taxon>
        <taxon>Ecdysozoa</taxon>
        <taxon>Arthropoda</taxon>
        <taxon>Hexapoda</taxon>
        <taxon>Insecta</taxon>
        <taxon>Pterygota</taxon>
        <taxon>Neoptera</taxon>
        <taxon>Paraneoptera</taxon>
        <taxon>Hemiptera</taxon>
        <taxon>Heteroptera</taxon>
        <taxon>Panheteroptera</taxon>
        <taxon>Nepomorpha</taxon>
        <taxon>Nepidae</taxon>
        <taxon>Ranatrinae</taxon>
        <taxon>Ranatra</taxon>
    </lineage>
</organism>
<feature type="coiled-coil region" evidence="7">
    <location>
        <begin position="153"/>
        <end position="203"/>
    </location>
</feature>
<keyword evidence="5" id="KW-0969">Cilium</keyword>
<evidence type="ECO:0000313" key="9">
    <source>
        <dbReference type="Proteomes" id="UP001558652"/>
    </source>
</evidence>
<evidence type="ECO:0000256" key="6">
    <source>
        <dbReference type="ARBA" id="ARBA00023273"/>
    </source>
</evidence>
<comment type="similarity">
    <text evidence="2">Belongs to the CFAP157 family.</text>
</comment>
<evidence type="ECO:0000256" key="4">
    <source>
        <dbReference type="ARBA" id="ARBA00023054"/>
    </source>
</evidence>
<keyword evidence="4 7" id="KW-0175">Coiled coil</keyword>
<evidence type="ECO:0000256" key="2">
    <source>
        <dbReference type="ARBA" id="ARBA00010841"/>
    </source>
</evidence>
<gene>
    <name evidence="8" type="ORF">AAG570_003509</name>
</gene>
<dbReference type="PANTHER" id="PTHR31954:SF1">
    <property type="entry name" value="CILIA- AND FLAGELLA-ASSOCIATED PROTEIN 157"/>
    <property type="match status" value="1"/>
</dbReference>
<proteinExistence type="inferred from homology"/>
<feature type="coiled-coil region" evidence="7">
    <location>
        <begin position="237"/>
        <end position="264"/>
    </location>
</feature>
<sequence>MGKKGRGGKKKQLKEVKDALPEVDKEFYEIQINDLSKKITRLQNYCDQLEQQNEEMRNKLSKLDSDSADIISHLKRTLQNKKEEIIELNERITALEQAKQTEKNLFLEKINNMNLDFKRMHEHHTSEIKLLSTVEMVVFIQFISNLYGKLNSLEEFRTQREELMDKFEKQEADAAEQKEQHKNEVYELEKKEMETKLLNLSLDFQRATQARIASTTQSVIKENIAINNELNVLISAWKELNIENDNMREELKRLRIEYGIDKREKDRAMERNLIQAQVSCKMLTNLEVTV</sequence>
<keyword evidence="9" id="KW-1185">Reference proteome</keyword>
<keyword evidence="6" id="KW-0966">Cell projection</keyword>
<comment type="caution">
    <text evidence="8">The sequence shown here is derived from an EMBL/GenBank/DDBJ whole genome shotgun (WGS) entry which is preliminary data.</text>
</comment>